<accession>A0A5N7N407</accession>
<feature type="region of interest" description="Disordered" evidence="1">
    <location>
        <begin position="57"/>
        <end position="121"/>
    </location>
</feature>
<dbReference type="AlphaFoldDB" id="A0A5N7N407"/>
<organism evidence="2 3">
    <name type="scientific">Microvirga tunisiensis</name>
    <dbReference type="NCBI Taxonomy" id="2108360"/>
    <lineage>
        <taxon>Bacteria</taxon>
        <taxon>Pseudomonadati</taxon>
        <taxon>Pseudomonadota</taxon>
        <taxon>Alphaproteobacteria</taxon>
        <taxon>Hyphomicrobiales</taxon>
        <taxon>Methylobacteriaceae</taxon>
        <taxon>Microvirga</taxon>
    </lineage>
</organism>
<protein>
    <recommendedName>
        <fullName evidence="4">J domain-containing protein</fullName>
    </recommendedName>
</protein>
<evidence type="ECO:0000256" key="1">
    <source>
        <dbReference type="SAM" id="MobiDB-lite"/>
    </source>
</evidence>
<name>A0A5N7N407_9HYPH</name>
<feature type="compositionally biased region" description="Basic and acidic residues" evidence="1">
    <location>
        <begin position="66"/>
        <end position="121"/>
    </location>
</feature>
<feature type="region of interest" description="Disordered" evidence="1">
    <location>
        <begin position="1"/>
        <end position="21"/>
    </location>
</feature>
<feature type="compositionally biased region" description="Polar residues" evidence="1">
    <location>
        <begin position="9"/>
        <end position="18"/>
    </location>
</feature>
<gene>
    <name evidence="2" type="ORF">FS320_36020</name>
</gene>
<dbReference type="Proteomes" id="UP000403266">
    <property type="component" value="Unassembled WGS sequence"/>
</dbReference>
<proteinExistence type="predicted"/>
<dbReference type="RefSeq" id="WP_152717155.1">
    <property type="nucleotide sequence ID" value="NZ_VOSJ01000371.1"/>
</dbReference>
<evidence type="ECO:0000313" key="3">
    <source>
        <dbReference type="Proteomes" id="UP000403266"/>
    </source>
</evidence>
<dbReference type="OrthoDB" id="8020513at2"/>
<evidence type="ECO:0008006" key="4">
    <source>
        <dbReference type="Google" id="ProtNLM"/>
    </source>
</evidence>
<sequence length="265" mass="31176">MTIHPNAPSRPSKSTTADPQDLLTFLLTSEPCLRRRDAEKEVLKRFGWWNPWKPGWRPPEFSSPDKSSERESDEARRATYQARREEALRERQHRERHQREEKAWARQERSDSSDERDRVGKNLFEEGDRAVDEWTSKAARSNYDDFLIKDHHTADDVVQFLLGALNQMREERDDAISLISTLIEERALARARVSVQGDACEQRDTLYRKVGLAHDCPDFLLKAARLAFRKEFHPDGQPVDWRIDAERRFKETEATFEAIMRLRSR</sequence>
<reference evidence="2 3" key="1">
    <citation type="journal article" date="2019" name="Syst. Appl. Microbiol.">
        <title>Microvirga tunisiensis sp. nov., a root nodule symbiotic bacterium isolated from Lupinus micranthus and L. luteus grown in Northern Tunisia.</title>
        <authorList>
            <person name="Msaddak A."/>
            <person name="Rejili M."/>
            <person name="Duran D."/>
            <person name="Mars M."/>
            <person name="Palacios J.M."/>
            <person name="Ruiz-Argueso T."/>
            <person name="Rey L."/>
            <person name="Imperial J."/>
        </authorList>
    </citation>
    <scope>NUCLEOTIDE SEQUENCE [LARGE SCALE GENOMIC DNA]</scope>
    <source>
        <strain evidence="2 3">Lmie10</strain>
    </source>
</reference>
<dbReference type="EMBL" id="VOSK01000342">
    <property type="protein sequence ID" value="MPR30306.1"/>
    <property type="molecule type" value="Genomic_DNA"/>
</dbReference>
<keyword evidence="3" id="KW-1185">Reference proteome</keyword>
<evidence type="ECO:0000313" key="2">
    <source>
        <dbReference type="EMBL" id="MPR30306.1"/>
    </source>
</evidence>
<comment type="caution">
    <text evidence="2">The sequence shown here is derived from an EMBL/GenBank/DDBJ whole genome shotgun (WGS) entry which is preliminary data.</text>
</comment>